<evidence type="ECO:0000256" key="4">
    <source>
        <dbReference type="ARBA" id="ARBA00022801"/>
    </source>
</evidence>
<comment type="similarity">
    <text evidence="2">Belongs to the REXO1/REXO3 family.</text>
</comment>
<evidence type="ECO:0000256" key="6">
    <source>
        <dbReference type="ARBA" id="ARBA00023242"/>
    </source>
</evidence>
<dbReference type="InterPro" id="IPR013520">
    <property type="entry name" value="Ribonucl_H"/>
</dbReference>
<dbReference type="AlphaFoldDB" id="A0A9P8RNH9"/>
<dbReference type="SMART" id="SM00479">
    <property type="entry name" value="EXOIII"/>
    <property type="match status" value="1"/>
</dbReference>
<protein>
    <recommendedName>
        <fullName evidence="8">Exonuclease domain-containing protein</fullName>
    </recommendedName>
</protein>
<evidence type="ECO:0000313" key="9">
    <source>
        <dbReference type="EMBL" id="KAH0558578.1"/>
    </source>
</evidence>
<dbReference type="InterPro" id="IPR036397">
    <property type="entry name" value="RNaseH_sf"/>
</dbReference>
<evidence type="ECO:0000313" key="10">
    <source>
        <dbReference type="Proteomes" id="UP000750711"/>
    </source>
</evidence>
<gene>
    <name evidence="9" type="ORF">GP486_004767</name>
</gene>
<keyword evidence="4" id="KW-0378">Hydrolase</keyword>
<feature type="domain" description="Exonuclease" evidence="8">
    <location>
        <begin position="379"/>
        <end position="541"/>
    </location>
</feature>
<comment type="caution">
    <text evidence="9">The sequence shown here is derived from an EMBL/GenBank/DDBJ whole genome shotgun (WGS) entry which is preliminary data.</text>
</comment>
<feature type="region of interest" description="Disordered" evidence="7">
    <location>
        <begin position="1"/>
        <end position="20"/>
    </location>
</feature>
<dbReference type="GO" id="GO:0004527">
    <property type="term" value="F:exonuclease activity"/>
    <property type="evidence" value="ECO:0007669"/>
    <property type="project" value="UniProtKB-KW"/>
</dbReference>
<organism evidence="9 10">
    <name type="scientific">Trichoglossum hirsutum</name>
    <dbReference type="NCBI Taxonomy" id="265104"/>
    <lineage>
        <taxon>Eukaryota</taxon>
        <taxon>Fungi</taxon>
        <taxon>Dikarya</taxon>
        <taxon>Ascomycota</taxon>
        <taxon>Pezizomycotina</taxon>
        <taxon>Geoglossomycetes</taxon>
        <taxon>Geoglossales</taxon>
        <taxon>Geoglossaceae</taxon>
        <taxon>Trichoglossum</taxon>
    </lineage>
</organism>
<evidence type="ECO:0000259" key="8">
    <source>
        <dbReference type="SMART" id="SM00479"/>
    </source>
</evidence>
<evidence type="ECO:0000256" key="5">
    <source>
        <dbReference type="ARBA" id="ARBA00022839"/>
    </source>
</evidence>
<dbReference type="EMBL" id="JAGHQM010000804">
    <property type="protein sequence ID" value="KAH0558578.1"/>
    <property type="molecule type" value="Genomic_DNA"/>
</dbReference>
<dbReference type="CDD" id="cd06145">
    <property type="entry name" value="REX1_like"/>
    <property type="match status" value="1"/>
</dbReference>
<reference evidence="9" key="1">
    <citation type="submission" date="2021-03" db="EMBL/GenBank/DDBJ databases">
        <title>Comparative genomics and phylogenomic investigation of the class Geoglossomycetes provide insights into ecological specialization and systematics.</title>
        <authorList>
            <person name="Melie T."/>
            <person name="Pirro S."/>
            <person name="Miller A.N."/>
            <person name="Quandt A."/>
        </authorList>
    </citation>
    <scope>NUCLEOTIDE SEQUENCE</scope>
    <source>
        <strain evidence="9">CAQ_001_2017</strain>
    </source>
</reference>
<dbReference type="PANTHER" id="PTHR12801:SF115">
    <property type="entry name" value="FI18136P1-RELATED"/>
    <property type="match status" value="1"/>
</dbReference>
<feature type="compositionally biased region" description="Polar residues" evidence="7">
    <location>
        <begin position="66"/>
        <end position="77"/>
    </location>
</feature>
<evidence type="ECO:0000256" key="2">
    <source>
        <dbReference type="ARBA" id="ARBA00006357"/>
    </source>
</evidence>
<proteinExistence type="inferred from homology"/>
<dbReference type="GO" id="GO:0005634">
    <property type="term" value="C:nucleus"/>
    <property type="evidence" value="ECO:0007669"/>
    <property type="project" value="UniProtKB-SubCell"/>
</dbReference>
<feature type="compositionally biased region" description="Basic residues" evidence="7">
    <location>
        <begin position="1"/>
        <end position="10"/>
    </location>
</feature>
<keyword evidence="10" id="KW-1185">Reference proteome</keyword>
<accession>A0A9P8RNH9</accession>
<dbReference type="GO" id="GO:0003676">
    <property type="term" value="F:nucleic acid binding"/>
    <property type="evidence" value="ECO:0007669"/>
    <property type="project" value="InterPro"/>
</dbReference>
<evidence type="ECO:0000256" key="1">
    <source>
        <dbReference type="ARBA" id="ARBA00004123"/>
    </source>
</evidence>
<name>A0A9P8RNH9_9PEZI</name>
<evidence type="ECO:0000256" key="7">
    <source>
        <dbReference type="SAM" id="MobiDB-lite"/>
    </source>
</evidence>
<keyword evidence="5" id="KW-0269">Exonuclease</keyword>
<sequence>MGRSKAKRKRAEVQARLSQAVQRQVAAPLPLLQDLDLPTFNLTSSNGLEVSQSNNEGGEIDKADASSDSGEWQTVSSKRPPKKQKLSSKDSKNYPHIGPAKQLKLHNKIRINDLQALVLYLLADGTAPQWVAVRHYNQVRKVVVVMVPGLERGMFDGSIALSEVHPTENPSVEGSEAVEECAAVGDRGKIDRVEEVGLGNHGKLVMESHLTVDVNDNKEKFYSSPDSYFPVALSESILPKPLKPLAGIFPHLWPVFTPGDDKYTRINSPIHSMLTSPLPKTKEEKKAKGGMQPDAKNWVNKRTPITEFITTLEELRENEYVLHPALLMSAEEKAAEGNRRRLARESTDDGWVDSRVENLEDGEPNPEAIEDGSITKGRDVLAMDCEMCQTEGGQLDLTRISIVKWDGEVVLDELVKPEKVVVDYLTPYSGISKDMLDPITTTLSDIQSRLLEIFHPKSILIGHSLNSDLGALKMTHPFIIDTSILYQHPRGPPLKSSLKFLAQKYLGREIQKGHGGKGHDSIEDANACLDLVKQKCEKGPKWGTSEALGESIFKRLGRSHRPANHGAYAGSSTERRGGVVDWGKPERAFGAHAAVCIGCKNDEEVVEGVKVAVNGDTDGKLVRGGGVDFIWARLRELEALRGWWNDGRNSADAELIARAAAAAAAVHNGADPVPTLDGGITITSEVLASAVTKTVNHIAAIYNSLPLCTAMIVYTGTGDPREMSRLQALQQQFRKEYRIKNWDELSVKWTDVEEQALKRAVQIARDGLGFVVVK</sequence>
<dbReference type="PANTHER" id="PTHR12801">
    <property type="entry name" value="RNA EXONUCLEASE REXO1 / RECO3 FAMILY MEMBER-RELATED"/>
    <property type="match status" value="1"/>
</dbReference>
<feature type="region of interest" description="Disordered" evidence="7">
    <location>
        <begin position="274"/>
        <end position="297"/>
    </location>
</feature>
<feature type="compositionally biased region" description="Polar residues" evidence="7">
    <location>
        <begin position="43"/>
        <end position="56"/>
    </location>
</feature>
<dbReference type="Proteomes" id="UP000750711">
    <property type="component" value="Unassembled WGS sequence"/>
</dbReference>
<dbReference type="SUPFAM" id="SSF53098">
    <property type="entry name" value="Ribonuclease H-like"/>
    <property type="match status" value="1"/>
</dbReference>
<feature type="region of interest" description="Disordered" evidence="7">
    <location>
        <begin position="43"/>
        <end position="97"/>
    </location>
</feature>
<evidence type="ECO:0000256" key="3">
    <source>
        <dbReference type="ARBA" id="ARBA00022722"/>
    </source>
</evidence>
<dbReference type="FunFam" id="3.30.420.10:FF:000019">
    <property type="entry name" value="RNA exonuclease NEF-sp"/>
    <property type="match status" value="1"/>
</dbReference>
<dbReference type="InterPro" id="IPR034922">
    <property type="entry name" value="REX1-like_exo"/>
</dbReference>
<dbReference type="InterPro" id="IPR012337">
    <property type="entry name" value="RNaseH-like_sf"/>
</dbReference>
<dbReference type="InterPro" id="IPR047021">
    <property type="entry name" value="REXO1/3/4-like"/>
</dbReference>
<comment type="subcellular location">
    <subcellularLocation>
        <location evidence="1">Nucleus</location>
    </subcellularLocation>
</comment>
<dbReference type="Gene3D" id="3.30.420.10">
    <property type="entry name" value="Ribonuclease H-like superfamily/Ribonuclease H"/>
    <property type="match status" value="1"/>
</dbReference>
<keyword evidence="6" id="KW-0539">Nucleus</keyword>
<keyword evidence="3" id="KW-0540">Nuclease</keyword>